<evidence type="ECO:0000259" key="5">
    <source>
        <dbReference type="PROSITE" id="PS50104"/>
    </source>
</evidence>
<evidence type="ECO:0000256" key="1">
    <source>
        <dbReference type="ARBA" id="ARBA00022614"/>
    </source>
</evidence>
<dbReference type="Gene3D" id="3.40.50.300">
    <property type="entry name" value="P-loop containing nucleotide triphosphate hydrolases"/>
    <property type="match status" value="1"/>
</dbReference>
<dbReference type="Gene3D" id="3.40.50.10140">
    <property type="entry name" value="Toll/interleukin-1 receptor homology (TIR) domain"/>
    <property type="match status" value="1"/>
</dbReference>
<evidence type="ECO:0000313" key="7">
    <source>
        <dbReference type="Proteomes" id="UP001172457"/>
    </source>
</evidence>
<dbReference type="SMART" id="SM00255">
    <property type="entry name" value="TIR"/>
    <property type="match status" value="1"/>
</dbReference>
<dbReference type="InterPro" id="IPR044974">
    <property type="entry name" value="Disease_R_plants"/>
</dbReference>
<proteinExistence type="predicted"/>
<evidence type="ECO:0000256" key="4">
    <source>
        <dbReference type="SAM" id="MobiDB-lite"/>
    </source>
</evidence>
<dbReference type="InterPro" id="IPR042197">
    <property type="entry name" value="Apaf_helical"/>
</dbReference>
<dbReference type="Pfam" id="PF00931">
    <property type="entry name" value="NB-ARC"/>
    <property type="match status" value="1"/>
</dbReference>
<reference evidence="6" key="1">
    <citation type="submission" date="2023-03" db="EMBL/GenBank/DDBJ databases">
        <title>Chromosome-scale reference genome and RAD-based genetic map of yellow starthistle (Centaurea solstitialis) reveal putative structural variation and QTLs associated with invader traits.</title>
        <authorList>
            <person name="Reatini B."/>
            <person name="Cang F.A."/>
            <person name="Jiang Q."/>
            <person name="Mckibben M.T.W."/>
            <person name="Barker M.S."/>
            <person name="Rieseberg L.H."/>
            <person name="Dlugosch K.M."/>
        </authorList>
    </citation>
    <scope>NUCLEOTIDE SEQUENCE</scope>
    <source>
        <strain evidence="6">CAN-66</strain>
        <tissue evidence="6">Leaf</tissue>
    </source>
</reference>
<feature type="domain" description="TIR" evidence="5">
    <location>
        <begin position="1"/>
        <end position="117"/>
    </location>
</feature>
<evidence type="ECO:0000256" key="3">
    <source>
        <dbReference type="ARBA" id="ARBA00022821"/>
    </source>
</evidence>
<dbReference type="Gene3D" id="1.10.8.430">
    <property type="entry name" value="Helical domain of apoptotic protease-activating factors"/>
    <property type="match status" value="1"/>
</dbReference>
<keyword evidence="1" id="KW-0433">Leucine-rich repeat</keyword>
<feature type="region of interest" description="Disordered" evidence="4">
    <location>
        <begin position="652"/>
        <end position="696"/>
    </location>
</feature>
<name>A0AA38TDE0_9ASTR</name>
<dbReference type="InterPro" id="IPR001611">
    <property type="entry name" value="Leu-rich_rpt"/>
</dbReference>
<dbReference type="Gene3D" id="3.80.10.10">
    <property type="entry name" value="Ribonuclease Inhibitor"/>
    <property type="match status" value="2"/>
</dbReference>
<keyword evidence="7" id="KW-1185">Reference proteome</keyword>
<sequence length="1362" mass="153945">MSESHVFLSFSSHDTGKTFTDHLHTALLNAGIQTHGTMENSKIALVVLSKNYVLTTCCLDELAKIIERKEAFGLVVIPIFYDVDPLEMKTHGSLEQVFDQDGLRCDDDKVKQSGDALVQVVDLGGMVLQDRFEPRGEHVGISMIMGLPHRGTLSWVEISKVPLDPGYLRNMHESKFIKEIVLVVERKLNRRSLSVAMYPIGLDSRVKSINRWLQDGSTDVGIMALYALISSIRGASEQPNGLVRLQRQLLSDISQKKIKKIHNIDEGIMKIRDTISCKRVFIVLDDVDHLDQLNAMLGLRKWFHPGSKIIITTRHKSLLKSKPEIEMFEMKGFNGQESLKLFSWHAFGEDNPPDRNYTKLSRNVVYHCGGIPLALVVLGSSLRGRSVDIWESALKKLQAISERDIVGKLRISYDSLPDNHDRSLFLDISCFFVGKEKEYATMILEKCDYFTEVGIQNLVDRCLLDIDEKNKLLVHQLLQDMGREIIRQESPYPGRRSRIWSHKDSYNVLKDKSGGSEIRGLVLDMKMLKEGKEHRRKTGPEEDILEKMLLMDQSYASKRRRLDFFGNASNATSSIQDDFDLETDTFSSMQKLRLLKLSGLRITGCYDGFPKGLRWLYWRGFPLKCIPNEFPLESVVALDMCNSSLTQFRKRSNGVPHVVPSPATVPSPEPRHCPQPPAPPPPSPPASATVASAAPPTTRSVYGSVLNGGGGRKEKDGSYGCMYALKLFDEMPQKDVVGFNGGDGEVVGFNGGGGGESLMMMQVLNFSHCHYLKESPDFSMLPNLKRLILKECIRLAELHESIGGLTRLMLLNLRGCRNLTRLPPHFHRLKSLENLILSGCTKLEKLPVEDLAKLQSLKMLHADEIAISHIASNRNEVVAWRSFFPSWLSKPRTCRVPINFSLASFSSSLLSLSLANCNLTDQAIPSDLTGLCSLKYLNLSGNPIRTLPERIKDLYMLRDLWLDSCSSLESLPELPMSLIDLKTVNCTSLERITNLPNLLESLFLDVSGCEKLSEVEGLFRLEPIRNFGADRIMNELGILNLDVIQNTQVELFNKLTKTRQKDVVQDPVKAAFIDREGKFKCELNFGCEHENESQPHILGYDRFCCNINIYNHIFGNQGLYEFSIFSCYVPGNEIPSWCSSKSTGNSISFVLPSDPENILQGLNICLTYGRSHARKFRHWSNQDWCTYYIKIHNKTKDLKWVYSPTFVGIPDDGEDITLISHWKFGMEMEDGDDVNVSIVGMSKAFQIKGFDIDVLYVQEEKKIIQQNTSGLISAYQLQPHAYFFSNPEYYMVRKSGDGVGEWTRNILYENLFEGSWNVTGSAYEGGEEEDDSGYEYPEDIDAEIQEYDDEDDDWLNAILHAP</sequence>
<dbReference type="GO" id="GO:0006952">
    <property type="term" value="P:defense response"/>
    <property type="evidence" value="ECO:0007669"/>
    <property type="project" value="UniProtKB-KW"/>
</dbReference>
<dbReference type="InterPro" id="IPR032675">
    <property type="entry name" value="LRR_dom_sf"/>
</dbReference>
<dbReference type="InterPro" id="IPR058192">
    <property type="entry name" value="WHD_ROQ1-like"/>
</dbReference>
<dbReference type="PANTHER" id="PTHR11017">
    <property type="entry name" value="LEUCINE-RICH REPEAT-CONTAINING PROTEIN"/>
    <property type="match status" value="1"/>
</dbReference>
<dbReference type="InterPro" id="IPR027417">
    <property type="entry name" value="P-loop_NTPase"/>
</dbReference>
<protein>
    <recommendedName>
        <fullName evidence="5">TIR domain-containing protein</fullName>
    </recommendedName>
</protein>
<dbReference type="SUPFAM" id="SSF52540">
    <property type="entry name" value="P-loop containing nucleoside triphosphate hydrolases"/>
    <property type="match status" value="1"/>
</dbReference>
<accession>A0AA38TDE0</accession>
<dbReference type="Pfam" id="PF23282">
    <property type="entry name" value="WHD_ROQ1"/>
    <property type="match status" value="1"/>
</dbReference>
<dbReference type="Proteomes" id="UP001172457">
    <property type="component" value="Chromosome 4"/>
</dbReference>
<dbReference type="PROSITE" id="PS51450">
    <property type="entry name" value="LRR"/>
    <property type="match status" value="1"/>
</dbReference>
<dbReference type="PANTHER" id="PTHR11017:SF267">
    <property type="entry name" value="TMV RESISTANCE PROTEIN N-LIKE"/>
    <property type="match status" value="1"/>
</dbReference>
<dbReference type="InterPro" id="IPR035897">
    <property type="entry name" value="Toll_tir_struct_dom_sf"/>
</dbReference>
<dbReference type="GO" id="GO:0043531">
    <property type="term" value="F:ADP binding"/>
    <property type="evidence" value="ECO:0007669"/>
    <property type="project" value="InterPro"/>
</dbReference>
<dbReference type="SUPFAM" id="SSF52058">
    <property type="entry name" value="L domain-like"/>
    <property type="match status" value="1"/>
</dbReference>
<keyword evidence="2" id="KW-0677">Repeat</keyword>
<feature type="compositionally biased region" description="Low complexity" evidence="4">
    <location>
        <begin position="686"/>
        <end position="696"/>
    </location>
</feature>
<evidence type="ECO:0000313" key="6">
    <source>
        <dbReference type="EMBL" id="KAJ9552670.1"/>
    </source>
</evidence>
<dbReference type="InterPro" id="IPR002182">
    <property type="entry name" value="NB-ARC"/>
</dbReference>
<gene>
    <name evidence="6" type="ORF">OSB04_016715</name>
</gene>
<organism evidence="6 7">
    <name type="scientific">Centaurea solstitialis</name>
    <name type="common">yellow star-thistle</name>
    <dbReference type="NCBI Taxonomy" id="347529"/>
    <lineage>
        <taxon>Eukaryota</taxon>
        <taxon>Viridiplantae</taxon>
        <taxon>Streptophyta</taxon>
        <taxon>Embryophyta</taxon>
        <taxon>Tracheophyta</taxon>
        <taxon>Spermatophyta</taxon>
        <taxon>Magnoliopsida</taxon>
        <taxon>eudicotyledons</taxon>
        <taxon>Gunneridae</taxon>
        <taxon>Pentapetalae</taxon>
        <taxon>asterids</taxon>
        <taxon>campanulids</taxon>
        <taxon>Asterales</taxon>
        <taxon>Asteraceae</taxon>
        <taxon>Carduoideae</taxon>
        <taxon>Cardueae</taxon>
        <taxon>Centaureinae</taxon>
        <taxon>Centaurea</taxon>
    </lineage>
</organism>
<dbReference type="PROSITE" id="PS50104">
    <property type="entry name" value="TIR"/>
    <property type="match status" value="1"/>
</dbReference>
<feature type="compositionally biased region" description="Pro residues" evidence="4">
    <location>
        <begin position="663"/>
        <end position="685"/>
    </location>
</feature>
<comment type="caution">
    <text evidence="6">The sequence shown here is derived from an EMBL/GenBank/DDBJ whole genome shotgun (WGS) entry which is preliminary data.</text>
</comment>
<keyword evidence="3" id="KW-0611">Plant defense</keyword>
<dbReference type="InterPro" id="IPR036390">
    <property type="entry name" value="WH_DNA-bd_sf"/>
</dbReference>
<evidence type="ECO:0000256" key="2">
    <source>
        <dbReference type="ARBA" id="ARBA00022737"/>
    </source>
</evidence>
<dbReference type="PRINTS" id="PR00364">
    <property type="entry name" value="DISEASERSIST"/>
</dbReference>
<dbReference type="SUPFAM" id="SSF52200">
    <property type="entry name" value="Toll/Interleukin receptor TIR domain"/>
    <property type="match status" value="1"/>
</dbReference>
<dbReference type="InterPro" id="IPR000157">
    <property type="entry name" value="TIR_dom"/>
</dbReference>
<dbReference type="EMBL" id="JARYMX010000004">
    <property type="protein sequence ID" value="KAJ9552670.1"/>
    <property type="molecule type" value="Genomic_DNA"/>
</dbReference>
<dbReference type="GO" id="GO:0007165">
    <property type="term" value="P:signal transduction"/>
    <property type="evidence" value="ECO:0007669"/>
    <property type="project" value="InterPro"/>
</dbReference>
<dbReference type="Pfam" id="PF01582">
    <property type="entry name" value="TIR"/>
    <property type="match status" value="1"/>
</dbReference>
<dbReference type="SUPFAM" id="SSF46785">
    <property type="entry name" value="Winged helix' DNA-binding domain"/>
    <property type="match status" value="1"/>
</dbReference>